<evidence type="ECO:0000313" key="2">
    <source>
        <dbReference type="Proteomes" id="UP000238523"/>
    </source>
</evidence>
<proteinExistence type="predicted"/>
<evidence type="ECO:0000313" key="1">
    <source>
        <dbReference type="EMBL" id="AUW41615.1"/>
    </source>
</evidence>
<reference evidence="1 2" key="1">
    <citation type="submission" date="2017-11" db="EMBL/GenBank/DDBJ databases">
        <title>Complete genome of Rhizobium leguminosarum Norway, an ineffective micro-symbiont.</title>
        <authorList>
            <person name="Hoffrichter A."/>
            <person name="Liang J."/>
            <person name="Brachmann A."/>
            <person name="Marin M."/>
        </authorList>
    </citation>
    <scope>NUCLEOTIDE SEQUENCE [LARGE SCALE GENOMIC DNA]</scope>
    <source>
        <strain evidence="1 2">Norway</strain>
    </source>
</reference>
<name>A0A2K9Z053_RHILE</name>
<organism evidence="1 2">
    <name type="scientific">Rhizobium leguminosarum</name>
    <dbReference type="NCBI Taxonomy" id="384"/>
    <lineage>
        <taxon>Bacteria</taxon>
        <taxon>Pseudomonadati</taxon>
        <taxon>Pseudomonadota</taxon>
        <taxon>Alphaproteobacteria</taxon>
        <taxon>Hyphomicrobiales</taxon>
        <taxon>Rhizobiaceae</taxon>
        <taxon>Rhizobium/Agrobacterium group</taxon>
        <taxon>Rhizobium</taxon>
    </lineage>
</organism>
<dbReference type="Proteomes" id="UP000238523">
    <property type="component" value="Chromosome"/>
</dbReference>
<accession>A0A2K9Z053</accession>
<gene>
    <name evidence="1" type="ORF">CUJ84_Chr001217</name>
</gene>
<dbReference type="EMBL" id="CP025012">
    <property type="protein sequence ID" value="AUW41615.1"/>
    <property type="molecule type" value="Genomic_DNA"/>
</dbReference>
<sequence>MGVYLNQADLDLIQAGLIEQLVLIPTKVT</sequence>
<protein>
    <submittedName>
        <fullName evidence="1">Uncharacterized protein</fullName>
    </submittedName>
</protein>
<dbReference type="AlphaFoldDB" id="A0A2K9Z053"/>